<keyword evidence="5" id="KW-1185">Reference proteome</keyword>
<dbReference type="AlphaFoldDB" id="A0A1Y6F6D6"/>
<evidence type="ECO:0000256" key="1">
    <source>
        <dbReference type="SAM" id="SignalP"/>
    </source>
</evidence>
<feature type="domain" description="DUF6265" evidence="3">
    <location>
        <begin position="47"/>
        <end position="150"/>
    </location>
</feature>
<evidence type="ECO:0000259" key="3">
    <source>
        <dbReference type="Pfam" id="PF19780"/>
    </source>
</evidence>
<sequence length="305" mass="33570">MRLFSAVLACWCAIVSGTPAAAQHSSPETRIGEEGFESPPATLAQMDWLVGQWSGEGIGGAPATESLLPPAGGTMVGTFVQTKHGEDGAEAIMFTEHMYLMEENGSLVLRLKHFNADLTGWEEKDEMLTFRLVAIEPCAAYFNALTLRCADADRPGEGLVAAVRMKSEGPEVRELLFHFDPAHGSDKSVRCADALTTVDMNECFSETLTRADAKRVKYFDAAIERYADRGDLLEAIRESQTAFEAYRDTECGAVLQNWIDGSIRGAMTLGCRIDMTDQRTHRIWQNWLTSLDSSTPVLPEPQPTR</sequence>
<feature type="chain" id="PRO_5012441552" evidence="1">
    <location>
        <begin position="22"/>
        <end position="305"/>
    </location>
</feature>
<gene>
    <name evidence="4" type="ORF">SAMN06297468_1348</name>
</gene>
<dbReference type="EMBL" id="FXWG01000002">
    <property type="protein sequence ID" value="SMQ69111.1"/>
    <property type="molecule type" value="Genomic_DNA"/>
</dbReference>
<dbReference type="Proteomes" id="UP000194420">
    <property type="component" value="Unassembled WGS sequence"/>
</dbReference>
<dbReference type="Gene3D" id="1.20.1270.180">
    <property type="match status" value="1"/>
</dbReference>
<evidence type="ECO:0000259" key="2">
    <source>
        <dbReference type="Pfam" id="PF07007"/>
    </source>
</evidence>
<proteinExistence type="predicted"/>
<feature type="signal peptide" evidence="1">
    <location>
        <begin position="1"/>
        <end position="21"/>
    </location>
</feature>
<dbReference type="Pfam" id="PF07007">
    <property type="entry name" value="LprI"/>
    <property type="match status" value="1"/>
</dbReference>
<dbReference type="Pfam" id="PF19780">
    <property type="entry name" value="DUF6265"/>
    <property type="match status" value="1"/>
</dbReference>
<feature type="domain" description="Lysozyme inhibitor LprI-like N-terminal" evidence="2">
    <location>
        <begin position="191"/>
        <end position="281"/>
    </location>
</feature>
<accession>A0A1Y6F6D6</accession>
<protein>
    <submittedName>
        <fullName evidence="4">Uncharacterized conserved protein YecT, DUF1311 family</fullName>
    </submittedName>
</protein>
<dbReference type="RefSeq" id="WP_159456601.1">
    <property type="nucleotide sequence ID" value="NZ_FXWG01000002.1"/>
</dbReference>
<reference evidence="5" key="1">
    <citation type="submission" date="2017-04" db="EMBL/GenBank/DDBJ databases">
        <authorList>
            <person name="Varghese N."/>
            <person name="Submissions S."/>
        </authorList>
    </citation>
    <scope>NUCLEOTIDE SEQUENCE [LARGE SCALE GENOMIC DNA]</scope>
</reference>
<keyword evidence="1" id="KW-0732">Signal</keyword>
<organism evidence="4 5">
    <name type="scientific">Altererythrobacter xiamenensis</name>
    <dbReference type="NCBI Taxonomy" id="1316679"/>
    <lineage>
        <taxon>Bacteria</taxon>
        <taxon>Pseudomonadati</taxon>
        <taxon>Pseudomonadota</taxon>
        <taxon>Alphaproteobacteria</taxon>
        <taxon>Sphingomonadales</taxon>
        <taxon>Erythrobacteraceae</taxon>
        <taxon>Altererythrobacter</taxon>
    </lineage>
</organism>
<dbReference type="InterPro" id="IPR046232">
    <property type="entry name" value="DUF6265"/>
</dbReference>
<dbReference type="OrthoDB" id="7567258at2"/>
<evidence type="ECO:0000313" key="4">
    <source>
        <dbReference type="EMBL" id="SMQ69111.1"/>
    </source>
</evidence>
<name>A0A1Y6F6D6_9SPHN</name>
<dbReference type="InterPro" id="IPR009739">
    <property type="entry name" value="LprI-like_N"/>
</dbReference>
<evidence type="ECO:0000313" key="5">
    <source>
        <dbReference type="Proteomes" id="UP000194420"/>
    </source>
</evidence>